<organism evidence="1 2">
    <name type="scientific">Parapontixanthobacter aurantiacus</name>
    <dbReference type="NCBI Taxonomy" id="1463599"/>
    <lineage>
        <taxon>Bacteria</taxon>
        <taxon>Pseudomonadati</taxon>
        <taxon>Pseudomonadota</taxon>
        <taxon>Alphaproteobacteria</taxon>
        <taxon>Sphingomonadales</taxon>
        <taxon>Erythrobacteraceae</taxon>
        <taxon>Parapontixanthobacter</taxon>
    </lineage>
</organism>
<evidence type="ECO:0000313" key="1">
    <source>
        <dbReference type="EMBL" id="MXO84953.1"/>
    </source>
</evidence>
<name>A0A844ZCQ3_9SPHN</name>
<dbReference type="OrthoDB" id="7433404at2"/>
<dbReference type="EMBL" id="WTYW01000001">
    <property type="protein sequence ID" value="MXO84953.1"/>
    <property type="molecule type" value="Genomic_DNA"/>
</dbReference>
<accession>A0A844ZCQ3</accession>
<dbReference type="RefSeq" id="WP_160681449.1">
    <property type="nucleotide sequence ID" value="NZ_WTYW01000001.1"/>
</dbReference>
<protein>
    <submittedName>
        <fullName evidence="1">Uncharacterized protein</fullName>
    </submittedName>
</protein>
<keyword evidence="2" id="KW-1185">Reference proteome</keyword>
<reference evidence="1 2" key="1">
    <citation type="submission" date="2019-12" db="EMBL/GenBank/DDBJ databases">
        <title>Genomic-based taxomic classification of the family Erythrobacteraceae.</title>
        <authorList>
            <person name="Xu L."/>
        </authorList>
    </citation>
    <scope>NUCLEOTIDE SEQUENCE [LARGE SCALE GENOMIC DNA]</scope>
    <source>
        <strain evidence="1 2">MCCC 1A09962</strain>
    </source>
</reference>
<gene>
    <name evidence="1" type="ORF">GRI38_02770</name>
</gene>
<proteinExistence type="predicted"/>
<dbReference type="AlphaFoldDB" id="A0A844ZCQ3"/>
<evidence type="ECO:0000313" key="2">
    <source>
        <dbReference type="Proteomes" id="UP000433104"/>
    </source>
</evidence>
<comment type="caution">
    <text evidence="1">The sequence shown here is derived from an EMBL/GenBank/DDBJ whole genome shotgun (WGS) entry which is preliminary data.</text>
</comment>
<sequence length="54" mass="5814">MNMHPDLVHAVVLAALTRAPDGAKRRLVSSVPERRQQAEDVIAASIVVALAQLK</sequence>
<dbReference type="Proteomes" id="UP000433104">
    <property type="component" value="Unassembled WGS sequence"/>
</dbReference>